<sequence>MSVLFLLLAGGFLFWQARVGHLVIGDTHRRNFHALEVAANGLEYWPTALRGVAIANFVPDESGHVPEASATRQSEGWQWARRLRHPTFDQYELLFRIGKRGSCRSFRDAVEERERMRLPFIASNRSGEGPQLKIVDSVPIEDLWVRNHVATAEPPAGRVTIPGVEGAWALDDDLCYGAVVPIEPLLGTARAFSTLLVVDADRNVVQQVGRTRIPVDTLNGLVPSSSILSETFASMVAGKAVKVEDPKPLADKLEPVSLRIADVDYRAYVRLFRLPPGVQGCEPRSVEAVRETTRENTNGTSRQTVKETIKAASEANAEAPVAAPASCLLVGLVPEAQILQTALRPSALVRALLLLSVGVLIAGLPAMRLLLSGPADGIAAFNAKLIIPSTLILASLLTYAALFGFDLIRAREKANAVVFETASSIATTTAAEIRRTVRAAEDIVASRADDLLPSPDKIRNEPSPDTIALESTPLGAENAARWPNIASVVALGPLGRPIGCGTSQVALRSTEVYPYDVSGRRYFKRLLAGDVDNGPGIVLPRLLSAPLETLPIGIFLALPSYTIDEVRTQTEGISQLILALDAASTLQPSRVRSGPCEARAFLATAVLSELAAPVLPQGMEFLVVDAGDPVLPVLFHRDPDRAGVENFAAQLDDPGRRKLQQWINARPVAGSLTFEARYDGTGRHFVAVPVQGSSWVVLVSYSIDRVAGAAASRLNMSLLTGAMPLFPLFVGYALFAFGAPRMFRNLWPHERPAGRGMRLFRSSGMVLVMLFAGELLAVASGATPWALLAALLLALVAILFVIVRNYRPGDVGHPLTPITERRFQWTMFCLILAVAVGPSIAVWSECRPATASAGVAERRALRDQRAAVTKLIGVLRPGETDTDLEQGMRVVYRAGEPAPARSGVIAAQVRDWIGKPPPVEPVAAAPDDPALAVRNLPAAAGGGLPGLILRVGLACLVALAAASIWLLLRMLLVAVAGFGVPLEAVRRPKLDLRDSGPRVADAMRPGPRALVVGAPHSVLAWLKARSWIVVDLNSGTPVKGDLLSSDKVVVINLHLVLRDGERRRGALMLLEALHEQITAAGKLIVLSNLAPLERILDAYERDQRNPEERLTVSRYREQLRWATLFENFNTFTFAAKEPRIRLRLLDTIWRRQSGWRRRQAATAPVTRRARGVPDDRRDAYRAVAAVLQELAWLPAELIATTIGMDDLDQRLAALVKRELARKRPEADPPGIFPIGEHLYRRLLSRAALQWARRLRAPSVAAVEDHLRGMLIEHYQKAWSASSYAERVLLDHLARGRMVNIRSAHIPLASLVRRGLVVFGPSPGLMNQSFRRFVLQAERPDRIRWWRTLQPVSAWARARWPLLIGIPLVAMLVGIAIRGGDRNLASLLPLIAAGGAPVIVAAFWRGVRAQFGPAA</sequence>
<keyword evidence="1" id="KW-0812">Transmembrane</keyword>
<reference evidence="2" key="1">
    <citation type="submission" date="2022-04" db="EMBL/GenBank/DDBJ databases">
        <title>Tomato heritable bacteria conferring resistance against bacterial wilt.</title>
        <authorList>
            <person name="Yin J."/>
        </authorList>
    </citation>
    <scope>NUCLEOTIDE SEQUENCE</scope>
    <source>
        <strain evidence="2">Cra20</strain>
    </source>
</reference>
<gene>
    <name evidence="2" type="ORF">MZO42_08165</name>
</gene>
<accession>A0ABU3N294</accession>
<organism evidence="2">
    <name type="scientific">Sphingomonas psychrotolerans</name>
    <dbReference type="NCBI Taxonomy" id="1327635"/>
    <lineage>
        <taxon>Bacteria</taxon>
        <taxon>Pseudomonadati</taxon>
        <taxon>Pseudomonadota</taxon>
        <taxon>Alphaproteobacteria</taxon>
        <taxon>Sphingomonadales</taxon>
        <taxon>Sphingomonadaceae</taxon>
        <taxon>Sphingomonas</taxon>
    </lineage>
</organism>
<proteinExistence type="predicted"/>
<name>A0ABU3N294_9SPHN</name>
<protein>
    <submittedName>
        <fullName evidence="2">Uncharacterized protein</fullName>
    </submittedName>
</protein>
<feature type="transmembrane region" description="Helical" evidence="1">
    <location>
        <begin position="1383"/>
        <end position="1403"/>
    </location>
</feature>
<feature type="transmembrane region" description="Helical" evidence="1">
    <location>
        <begin position="347"/>
        <end position="371"/>
    </location>
</feature>
<feature type="transmembrane region" description="Helical" evidence="1">
    <location>
        <begin position="823"/>
        <end position="843"/>
    </location>
</feature>
<feature type="transmembrane region" description="Helical" evidence="1">
    <location>
        <begin position="759"/>
        <end position="779"/>
    </location>
</feature>
<keyword evidence="1" id="KW-1133">Transmembrane helix</keyword>
<feature type="transmembrane region" description="Helical" evidence="1">
    <location>
        <begin position="947"/>
        <end position="968"/>
    </location>
</feature>
<feature type="transmembrane region" description="Helical" evidence="1">
    <location>
        <begin position="785"/>
        <end position="803"/>
    </location>
</feature>
<comment type="caution">
    <text evidence="2">The sequence shown here is derived from an EMBL/GenBank/DDBJ whole genome shotgun (WGS) entry which is preliminary data.</text>
</comment>
<dbReference type="EMBL" id="JALMLT010000002">
    <property type="protein sequence ID" value="MDT8758670.1"/>
    <property type="molecule type" value="Genomic_DNA"/>
</dbReference>
<feature type="transmembrane region" description="Helical" evidence="1">
    <location>
        <begin position="383"/>
        <end position="405"/>
    </location>
</feature>
<feature type="transmembrane region" description="Helical" evidence="1">
    <location>
        <begin position="1359"/>
        <end position="1377"/>
    </location>
</feature>
<evidence type="ECO:0000313" key="2">
    <source>
        <dbReference type="EMBL" id="MDT8758670.1"/>
    </source>
</evidence>
<feature type="transmembrane region" description="Helical" evidence="1">
    <location>
        <begin position="718"/>
        <end position="738"/>
    </location>
</feature>
<evidence type="ECO:0000256" key="1">
    <source>
        <dbReference type="SAM" id="Phobius"/>
    </source>
</evidence>
<keyword evidence="1" id="KW-0472">Membrane</keyword>